<dbReference type="InterPro" id="IPR016181">
    <property type="entry name" value="Acyl_CoA_acyltransferase"/>
</dbReference>
<keyword evidence="2" id="KW-0808">Transferase</keyword>
<evidence type="ECO:0000313" key="3">
    <source>
        <dbReference type="Proteomes" id="UP000199400"/>
    </source>
</evidence>
<dbReference type="OrthoDB" id="6293260at2"/>
<dbReference type="RefSeq" id="WP_096328700.1">
    <property type="nucleotide sequence ID" value="NZ_FOMX01000144.1"/>
</dbReference>
<reference evidence="3" key="1">
    <citation type="submission" date="2016-10" db="EMBL/GenBank/DDBJ databases">
        <authorList>
            <person name="Varghese N."/>
            <person name="Submissions S."/>
        </authorList>
    </citation>
    <scope>NUCLEOTIDE SEQUENCE [LARGE SCALE GENOMIC DNA]</scope>
    <source>
        <strain evidence="3">ATCC 25963</strain>
    </source>
</reference>
<accession>A0A1I2JB58</accession>
<evidence type="ECO:0000259" key="1">
    <source>
        <dbReference type="Pfam" id="PF13302"/>
    </source>
</evidence>
<dbReference type="GO" id="GO:0016747">
    <property type="term" value="F:acyltransferase activity, transferring groups other than amino-acyl groups"/>
    <property type="evidence" value="ECO:0007669"/>
    <property type="project" value="InterPro"/>
</dbReference>
<feature type="domain" description="N-acetyltransferase" evidence="1">
    <location>
        <begin position="19"/>
        <end position="150"/>
    </location>
</feature>
<dbReference type="InterPro" id="IPR000182">
    <property type="entry name" value="GNAT_dom"/>
</dbReference>
<dbReference type="Pfam" id="PF13302">
    <property type="entry name" value="Acetyltransf_3"/>
    <property type="match status" value="1"/>
</dbReference>
<dbReference type="EMBL" id="FOMX01000144">
    <property type="protein sequence ID" value="SFF50126.1"/>
    <property type="molecule type" value="Genomic_DNA"/>
</dbReference>
<dbReference type="InterPro" id="IPR051531">
    <property type="entry name" value="N-acetyltransferase"/>
</dbReference>
<proteinExistence type="predicted"/>
<dbReference type="PANTHER" id="PTHR43792:SF1">
    <property type="entry name" value="N-ACETYLTRANSFERASE DOMAIN-CONTAINING PROTEIN"/>
    <property type="match status" value="1"/>
</dbReference>
<dbReference type="PANTHER" id="PTHR43792">
    <property type="entry name" value="GNAT FAMILY, PUTATIVE (AFU_ORTHOLOGUE AFUA_3G00765)-RELATED-RELATED"/>
    <property type="match status" value="1"/>
</dbReference>
<evidence type="ECO:0000313" key="2">
    <source>
        <dbReference type="EMBL" id="SFF50126.1"/>
    </source>
</evidence>
<name>A0A1I2JB58_9BACT</name>
<dbReference type="Gene3D" id="3.40.630.30">
    <property type="match status" value="1"/>
</dbReference>
<sequence length="174" mass="19051">MTAARAPETLTTARLQGARITADDRPFYRALWQDPEVTRTLGGPRTLAQIDAKIDRLVAMWPDQGFGVYTLREGDVARGYAGLAPTAAGGHASVEILYGFAPAVWRRGLATEVAGALVHLALDVLALPEVCGFTWTENAGSRRVLERAGLIHRFDFVLADLPHRYYSLSRSSRD</sequence>
<dbReference type="AlphaFoldDB" id="A0A1I2JB58"/>
<keyword evidence="3" id="KW-1185">Reference proteome</keyword>
<organism evidence="2 3">
    <name type="scientific">Nannocystis exedens</name>
    <dbReference type="NCBI Taxonomy" id="54"/>
    <lineage>
        <taxon>Bacteria</taxon>
        <taxon>Pseudomonadati</taxon>
        <taxon>Myxococcota</taxon>
        <taxon>Polyangia</taxon>
        <taxon>Nannocystales</taxon>
        <taxon>Nannocystaceae</taxon>
        <taxon>Nannocystis</taxon>
    </lineage>
</organism>
<dbReference type="STRING" id="54.SAMN02745121_09205"/>
<dbReference type="Proteomes" id="UP000199400">
    <property type="component" value="Unassembled WGS sequence"/>
</dbReference>
<protein>
    <submittedName>
        <fullName evidence="2">Protein N-acetyltransferase, RimJ/RimL family</fullName>
    </submittedName>
</protein>
<gene>
    <name evidence="2" type="ORF">SAMN02745121_09205</name>
</gene>
<dbReference type="SUPFAM" id="SSF55729">
    <property type="entry name" value="Acyl-CoA N-acyltransferases (Nat)"/>
    <property type="match status" value="1"/>
</dbReference>